<dbReference type="Proteomes" id="UP000234545">
    <property type="component" value="Unassembled WGS sequence"/>
</dbReference>
<dbReference type="AlphaFoldDB" id="A0A2I1I763"/>
<gene>
    <name evidence="1" type="ORF">CYJ25_01645</name>
</gene>
<accession>A0A2I1I763</accession>
<sequence>MTATKPKRPGKKRAERMAKALKLREAGSTYEQIGNILNISLTQAYRDVTDALHLTIQEPADQLRETEARRLDTLMRSLWRKATNTDSPQQLGAIDRIIRIQERRAKLLGLDTQGGDIGTQEVSNMLTRLLEQDPTR</sequence>
<protein>
    <submittedName>
        <fullName evidence="1">Uncharacterized protein</fullName>
    </submittedName>
</protein>
<evidence type="ECO:0000313" key="2">
    <source>
        <dbReference type="Proteomes" id="UP000234545"/>
    </source>
</evidence>
<organism evidence="1 2">
    <name type="scientific">Schaalia turicensis</name>
    <dbReference type="NCBI Taxonomy" id="131111"/>
    <lineage>
        <taxon>Bacteria</taxon>
        <taxon>Bacillati</taxon>
        <taxon>Actinomycetota</taxon>
        <taxon>Actinomycetes</taxon>
        <taxon>Actinomycetales</taxon>
        <taxon>Actinomycetaceae</taxon>
        <taxon>Schaalia</taxon>
    </lineage>
</organism>
<reference evidence="1 2" key="1">
    <citation type="submission" date="2017-12" db="EMBL/GenBank/DDBJ databases">
        <title>Phylogenetic diversity of female urinary microbiome.</title>
        <authorList>
            <person name="Thomas-White K."/>
            <person name="Wolfe A.J."/>
        </authorList>
    </citation>
    <scope>NUCLEOTIDE SEQUENCE [LARGE SCALE GENOMIC DNA]</scope>
    <source>
        <strain evidence="1 2">UMB0250</strain>
    </source>
</reference>
<name>A0A2I1I763_9ACTO</name>
<comment type="caution">
    <text evidence="1">The sequence shown here is derived from an EMBL/GenBank/DDBJ whole genome shotgun (WGS) entry which is preliminary data.</text>
</comment>
<evidence type="ECO:0000313" key="1">
    <source>
        <dbReference type="EMBL" id="PKY66969.1"/>
    </source>
</evidence>
<dbReference type="RefSeq" id="WP_101627466.1">
    <property type="nucleotide sequence ID" value="NZ_PKKJ01000001.1"/>
</dbReference>
<proteinExistence type="predicted"/>
<dbReference type="EMBL" id="PKKJ01000001">
    <property type="protein sequence ID" value="PKY66969.1"/>
    <property type="molecule type" value="Genomic_DNA"/>
</dbReference>